<gene>
    <name evidence="2" type="ORF">Asulf_01494</name>
</gene>
<dbReference type="GeneID" id="15393129"/>
<keyword evidence="3" id="KW-1185">Reference proteome</keyword>
<dbReference type="STRING" id="387631.Asulf_01494"/>
<sequence length="100" mass="11468">MKIDFNELVAIAFLERSRRYNLKIKDSIRQKAKEAIERHNLTQEQINLIYKVFTGDSQAECNHPLPAGLSYPSNQTPHPVHAHTPLPARYREEGEGSDAR</sequence>
<organism evidence="2 3">
    <name type="scientific">Archaeoglobus sulfaticallidus PM70-1</name>
    <dbReference type="NCBI Taxonomy" id="387631"/>
    <lineage>
        <taxon>Archaea</taxon>
        <taxon>Methanobacteriati</taxon>
        <taxon>Methanobacteriota</taxon>
        <taxon>Archaeoglobi</taxon>
        <taxon>Archaeoglobales</taxon>
        <taxon>Archaeoglobaceae</taxon>
        <taxon>Archaeoglobus</taxon>
    </lineage>
</organism>
<name>N0BGT1_9EURY</name>
<proteinExistence type="predicted"/>
<evidence type="ECO:0000313" key="3">
    <source>
        <dbReference type="Proteomes" id="UP000013307"/>
    </source>
</evidence>
<reference evidence="2 3" key="1">
    <citation type="journal article" date="2013" name="Genome Announc.">
        <title>Complete Genome Sequence of the Thermophilic and Facultatively Chemolithoautotrophic Sulfate Reducer Archaeoglobus sulfaticallidus Strain PM70-1T.</title>
        <authorList>
            <person name="Stokke R."/>
            <person name="Hocking W.P."/>
            <person name="Steinsbu B.O."/>
            <person name="Steen I.H."/>
        </authorList>
    </citation>
    <scope>NUCLEOTIDE SEQUENCE [LARGE SCALE GENOMIC DNA]</scope>
    <source>
        <strain evidence="2">PM70-1</strain>
    </source>
</reference>
<feature type="region of interest" description="Disordered" evidence="1">
    <location>
        <begin position="64"/>
        <end position="100"/>
    </location>
</feature>
<protein>
    <submittedName>
        <fullName evidence="2">Uncharacterized protein</fullName>
    </submittedName>
</protein>
<dbReference type="RefSeq" id="WP_015591075.1">
    <property type="nucleotide sequence ID" value="NC_021169.1"/>
</dbReference>
<dbReference type="EMBL" id="CP005290">
    <property type="protein sequence ID" value="AGK61477.1"/>
    <property type="molecule type" value="Genomic_DNA"/>
</dbReference>
<dbReference type="KEGG" id="ast:Asulf_01494"/>
<feature type="compositionally biased region" description="Basic and acidic residues" evidence="1">
    <location>
        <begin position="89"/>
        <end position="100"/>
    </location>
</feature>
<dbReference type="AlphaFoldDB" id="N0BGT1"/>
<accession>N0BGT1</accession>
<dbReference type="Proteomes" id="UP000013307">
    <property type="component" value="Chromosome"/>
</dbReference>
<evidence type="ECO:0000313" key="2">
    <source>
        <dbReference type="EMBL" id="AGK61477.1"/>
    </source>
</evidence>
<evidence type="ECO:0000256" key="1">
    <source>
        <dbReference type="SAM" id="MobiDB-lite"/>
    </source>
</evidence>
<dbReference type="HOGENOM" id="CLU_2299199_0_0_2"/>